<dbReference type="EMBL" id="BARW01002327">
    <property type="protein sequence ID" value="GAI70371.1"/>
    <property type="molecule type" value="Genomic_DNA"/>
</dbReference>
<sequence length="49" mass="5285">MMQSPETESFRTPSFAYAVVGKRQVKSAAAPCGGFLTLGNEQLYNRSAS</sequence>
<proteinExistence type="predicted"/>
<name>X1RTT2_9ZZZZ</name>
<gene>
    <name evidence="1" type="ORF">S12H4_06572</name>
</gene>
<organism evidence="1">
    <name type="scientific">marine sediment metagenome</name>
    <dbReference type="NCBI Taxonomy" id="412755"/>
    <lineage>
        <taxon>unclassified sequences</taxon>
        <taxon>metagenomes</taxon>
        <taxon>ecological metagenomes</taxon>
    </lineage>
</organism>
<reference evidence="1" key="1">
    <citation type="journal article" date="2014" name="Front. Microbiol.">
        <title>High frequency of phylogenetically diverse reductive dehalogenase-homologous genes in deep subseafloor sedimentary metagenomes.</title>
        <authorList>
            <person name="Kawai M."/>
            <person name="Futagami T."/>
            <person name="Toyoda A."/>
            <person name="Takaki Y."/>
            <person name="Nishi S."/>
            <person name="Hori S."/>
            <person name="Arai W."/>
            <person name="Tsubouchi T."/>
            <person name="Morono Y."/>
            <person name="Uchiyama I."/>
            <person name="Ito T."/>
            <person name="Fujiyama A."/>
            <person name="Inagaki F."/>
            <person name="Takami H."/>
        </authorList>
    </citation>
    <scope>NUCLEOTIDE SEQUENCE</scope>
    <source>
        <strain evidence="1">Expedition CK06-06</strain>
    </source>
</reference>
<feature type="non-terminal residue" evidence="1">
    <location>
        <position position="49"/>
    </location>
</feature>
<protein>
    <submittedName>
        <fullName evidence="1">Uncharacterized protein</fullName>
    </submittedName>
</protein>
<evidence type="ECO:0000313" key="1">
    <source>
        <dbReference type="EMBL" id="GAI70371.1"/>
    </source>
</evidence>
<dbReference type="AlphaFoldDB" id="X1RTT2"/>
<comment type="caution">
    <text evidence="1">The sequence shown here is derived from an EMBL/GenBank/DDBJ whole genome shotgun (WGS) entry which is preliminary data.</text>
</comment>
<accession>X1RTT2</accession>